<dbReference type="InterPro" id="IPR018687">
    <property type="entry name" value="DUF2177_membr"/>
</dbReference>
<gene>
    <name evidence="2" type="ORF">DSCW_60610</name>
</gene>
<dbReference type="Pfam" id="PF09945">
    <property type="entry name" value="DUF2177"/>
    <property type="match status" value="1"/>
</dbReference>
<evidence type="ECO:0000313" key="2">
    <source>
        <dbReference type="EMBL" id="BBO78644.1"/>
    </source>
</evidence>
<keyword evidence="1" id="KW-0812">Transmembrane</keyword>
<organism evidence="2 3">
    <name type="scientific">Desulfosarcina widdelii</name>
    <dbReference type="NCBI Taxonomy" id="947919"/>
    <lineage>
        <taxon>Bacteria</taxon>
        <taxon>Pseudomonadati</taxon>
        <taxon>Thermodesulfobacteriota</taxon>
        <taxon>Desulfobacteria</taxon>
        <taxon>Desulfobacterales</taxon>
        <taxon>Desulfosarcinaceae</taxon>
        <taxon>Desulfosarcina</taxon>
    </lineage>
</organism>
<keyword evidence="1" id="KW-1133">Transmembrane helix</keyword>
<feature type="transmembrane region" description="Helical" evidence="1">
    <location>
        <begin position="81"/>
        <end position="104"/>
    </location>
</feature>
<feature type="transmembrane region" description="Helical" evidence="1">
    <location>
        <begin position="9"/>
        <end position="29"/>
    </location>
</feature>
<reference evidence="2 3" key="1">
    <citation type="submission" date="2019-11" db="EMBL/GenBank/DDBJ databases">
        <title>Comparative genomics of hydrocarbon-degrading Desulfosarcina strains.</title>
        <authorList>
            <person name="Watanabe M."/>
            <person name="Kojima H."/>
            <person name="Fukui M."/>
        </authorList>
    </citation>
    <scope>NUCLEOTIDE SEQUENCE [LARGE SCALE GENOMIC DNA]</scope>
    <source>
        <strain evidence="2 3">PP31</strain>
    </source>
</reference>
<sequence>MNDHVSRFGWIYGITTIVFFLIDLVWIGVVAQDFYTRTIGGLLRDSVNWPAALMFYFFYIGGIVVFVLAPALKGGSGVPQTALMGGLLGLFAYGTFDLTALALLDGWPVIVALVDMVWGTVLTAATAGGSLWIAKRFLKPDGLERQ</sequence>
<evidence type="ECO:0000256" key="1">
    <source>
        <dbReference type="SAM" id="Phobius"/>
    </source>
</evidence>
<keyword evidence="1" id="KW-0472">Membrane</keyword>
<accession>A0A5K7ZK57</accession>
<protein>
    <submittedName>
        <fullName evidence="2">Membrane protein</fullName>
    </submittedName>
</protein>
<keyword evidence="3" id="KW-1185">Reference proteome</keyword>
<feature type="transmembrane region" description="Helical" evidence="1">
    <location>
        <begin position="110"/>
        <end position="134"/>
    </location>
</feature>
<evidence type="ECO:0000313" key="3">
    <source>
        <dbReference type="Proteomes" id="UP000427769"/>
    </source>
</evidence>
<proteinExistence type="predicted"/>
<dbReference type="KEGG" id="dwd:DSCW_60610"/>
<dbReference type="AlphaFoldDB" id="A0A5K7ZK57"/>
<dbReference type="RefSeq" id="WP_155307261.1">
    <property type="nucleotide sequence ID" value="NZ_AP021875.1"/>
</dbReference>
<feature type="transmembrane region" description="Helical" evidence="1">
    <location>
        <begin position="49"/>
        <end position="69"/>
    </location>
</feature>
<dbReference type="EMBL" id="AP021875">
    <property type="protein sequence ID" value="BBO78644.1"/>
    <property type="molecule type" value="Genomic_DNA"/>
</dbReference>
<dbReference type="Proteomes" id="UP000427769">
    <property type="component" value="Chromosome"/>
</dbReference>
<dbReference type="OrthoDB" id="166547at2"/>
<name>A0A5K7ZK57_9BACT</name>